<dbReference type="PANTHER" id="PTHR47354">
    <property type="entry name" value="NADH OXIDOREDUCTASE HCR"/>
    <property type="match status" value="1"/>
</dbReference>
<dbReference type="InterPro" id="IPR001433">
    <property type="entry name" value="OxRdtase_FAD/NAD-bd"/>
</dbReference>
<keyword evidence="2" id="KW-0408">Iron</keyword>
<gene>
    <name evidence="5" type="ORF">GBA63_12075</name>
</gene>
<dbReference type="InterPro" id="IPR050415">
    <property type="entry name" value="MRET"/>
</dbReference>
<protein>
    <recommendedName>
        <fullName evidence="4">FAD-binding FR-type domain-containing protein</fullName>
    </recommendedName>
</protein>
<dbReference type="Gene3D" id="3.40.50.80">
    <property type="entry name" value="Nucleotide-binding domain of ferredoxin-NADP reductase (FNR) module"/>
    <property type="match status" value="1"/>
</dbReference>
<dbReference type="Gene3D" id="2.40.30.10">
    <property type="entry name" value="Translation factors"/>
    <property type="match status" value="1"/>
</dbReference>
<dbReference type="PRINTS" id="PR00406">
    <property type="entry name" value="CYTB5RDTASE"/>
</dbReference>
<dbReference type="KEGG" id="rub:GBA63_12075"/>
<dbReference type="RefSeq" id="WP_166176440.1">
    <property type="nucleotide sequence ID" value="NZ_CP045119.1"/>
</dbReference>
<dbReference type="GO" id="GO:0016491">
    <property type="term" value="F:oxidoreductase activity"/>
    <property type="evidence" value="ECO:0007669"/>
    <property type="project" value="InterPro"/>
</dbReference>
<dbReference type="PANTHER" id="PTHR47354:SF5">
    <property type="entry name" value="PROTEIN RFBI"/>
    <property type="match status" value="1"/>
</dbReference>
<dbReference type="GO" id="GO:0051537">
    <property type="term" value="F:2 iron, 2 sulfur cluster binding"/>
    <property type="evidence" value="ECO:0007669"/>
    <property type="project" value="UniProtKB-KW"/>
</dbReference>
<accession>A0A6G8Q9X7</accession>
<dbReference type="PRINTS" id="PR00371">
    <property type="entry name" value="FPNCR"/>
</dbReference>
<evidence type="ECO:0000259" key="4">
    <source>
        <dbReference type="PROSITE" id="PS51384"/>
    </source>
</evidence>
<dbReference type="Pfam" id="PF00970">
    <property type="entry name" value="FAD_binding_6"/>
    <property type="match status" value="1"/>
</dbReference>
<dbReference type="InterPro" id="IPR017927">
    <property type="entry name" value="FAD-bd_FR_type"/>
</dbReference>
<dbReference type="InterPro" id="IPR039261">
    <property type="entry name" value="FNR_nucleotide-bd"/>
</dbReference>
<dbReference type="AlphaFoldDB" id="A0A6G8Q9X7"/>
<keyword evidence="3" id="KW-0411">Iron-sulfur</keyword>
<proteinExistence type="predicted"/>
<dbReference type="InterPro" id="IPR001709">
    <property type="entry name" value="Flavoprot_Pyr_Nucl_cyt_Rdtase"/>
</dbReference>
<keyword evidence="2" id="KW-0479">Metal-binding</keyword>
<dbReference type="SUPFAM" id="SSF52343">
    <property type="entry name" value="Ferredoxin reductase-like, C-terminal NADP-linked domain"/>
    <property type="match status" value="1"/>
</dbReference>
<dbReference type="SUPFAM" id="SSF63380">
    <property type="entry name" value="Riboflavin synthase domain-like"/>
    <property type="match status" value="1"/>
</dbReference>
<name>A0A6G8Q9X7_9ACTN</name>
<evidence type="ECO:0000256" key="1">
    <source>
        <dbReference type="ARBA" id="ARBA00001974"/>
    </source>
</evidence>
<evidence type="ECO:0000313" key="6">
    <source>
        <dbReference type="Proteomes" id="UP000501452"/>
    </source>
</evidence>
<keyword evidence="2" id="KW-0001">2Fe-2S</keyword>
<dbReference type="PROSITE" id="PS51384">
    <property type="entry name" value="FAD_FR"/>
    <property type="match status" value="1"/>
</dbReference>
<dbReference type="InterPro" id="IPR008333">
    <property type="entry name" value="Cbr1-like_FAD-bd_dom"/>
</dbReference>
<organism evidence="5 6">
    <name type="scientific">Rubrobacter tropicus</name>
    <dbReference type="NCBI Taxonomy" id="2653851"/>
    <lineage>
        <taxon>Bacteria</taxon>
        <taxon>Bacillati</taxon>
        <taxon>Actinomycetota</taxon>
        <taxon>Rubrobacteria</taxon>
        <taxon>Rubrobacterales</taxon>
        <taxon>Rubrobacteraceae</taxon>
        <taxon>Rubrobacter</taxon>
    </lineage>
</organism>
<dbReference type="Proteomes" id="UP000501452">
    <property type="component" value="Chromosome"/>
</dbReference>
<dbReference type="InterPro" id="IPR017938">
    <property type="entry name" value="Riboflavin_synthase-like_b-brl"/>
</dbReference>
<feature type="domain" description="FAD-binding FR-type" evidence="4">
    <location>
        <begin position="9"/>
        <end position="111"/>
    </location>
</feature>
<dbReference type="Pfam" id="PF00175">
    <property type="entry name" value="NAD_binding_1"/>
    <property type="match status" value="1"/>
</dbReference>
<comment type="cofactor">
    <cofactor evidence="1">
        <name>FAD</name>
        <dbReference type="ChEBI" id="CHEBI:57692"/>
    </cofactor>
</comment>
<sequence length="216" mass="23516">MAAAQPRGISWRLAEVVDVVPETPRTKSLVLAVPGWEGHRAGQHVDVRLTAPDGYRAQRSYSIASAPEDGGRLVLTVDRLEDGEVSPYLTDVLVAGDRLELRGPVGGYFVWETADGGPLLLVGGGSGVVPLMAMIRHREAAGGDVPTRLLLSSRSYEDIIYRKELEDLAAHDGSGYACGSCGRTGRLRSPRAVGLIRRERTRFPWRSPARRSSLRF</sequence>
<reference evidence="5 6" key="1">
    <citation type="submission" date="2019-10" db="EMBL/GenBank/DDBJ databases">
        <title>Rubrobacter sp nov SCSIO 52090 isolated from a deep-sea sediment in the South China Sea.</title>
        <authorList>
            <person name="Chen R.W."/>
        </authorList>
    </citation>
    <scope>NUCLEOTIDE SEQUENCE [LARGE SCALE GENOMIC DNA]</scope>
    <source>
        <strain evidence="5 6">SCSIO 52909</strain>
    </source>
</reference>
<dbReference type="EMBL" id="CP045119">
    <property type="protein sequence ID" value="QIN83294.1"/>
    <property type="molecule type" value="Genomic_DNA"/>
</dbReference>
<evidence type="ECO:0000256" key="3">
    <source>
        <dbReference type="ARBA" id="ARBA00023014"/>
    </source>
</evidence>
<keyword evidence="6" id="KW-1185">Reference proteome</keyword>
<evidence type="ECO:0000256" key="2">
    <source>
        <dbReference type="ARBA" id="ARBA00022714"/>
    </source>
</evidence>
<evidence type="ECO:0000313" key="5">
    <source>
        <dbReference type="EMBL" id="QIN83294.1"/>
    </source>
</evidence>